<dbReference type="PROSITE" id="PS00107">
    <property type="entry name" value="PROTEIN_KINASE_ATP"/>
    <property type="match status" value="1"/>
</dbReference>
<feature type="compositionally biased region" description="Basic and acidic residues" evidence="4">
    <location>
        <begin position="30"/>
        <end position="52"/>
    </location>
</feature>
<evidence type="ECO:0000256" key="4">
    <source>
        <dbReference type="SAM" id="MobiDB-lite"/>
    </source>
</evidence>
<dbReference type="GO" id="GO:0005524">
    <property type="term" value="F:ATP binding"/>
    <property type="evidence" value="ECO:0007669"/>
    <property type="project" value="UniProtKB-UniRule"/>
</dbReference>
<dbReference type="PROSITE" id="PS00108">
    <property type="entry name" value="PROTEIN_KINASE_ST"/>
    <property type="match status" value="1"/>
</dbReference>
<dbReference type="InterPro" id="IPR011009">
    <property type="entry name" value="Kinase-like_dom_sf"/>
</dbReference>
<sequence length="677" mass="75234">MAYDIEPLFQKLRIDTAAAASPTAPKRPSPSRDNRSDGPDRGPDRRADHDAWLLETPGLSGTNQASAGAVDSNARHLAYLDDESHAPTPPIDMPAAAADCPTWPTDNDSFVDGSRYYELSPLEEFLRNRQPSISFSPQVTLESGDRHALEEPLPKLHIQTPPRGRSLFQAETHHLSHLPGRAQTEAERSNYQTVTGQFPTLSDRPRESLVKRRLPQSPRYPILENLGSNNKTTDLERDASLTSGSTASPVTEEVRTPPDGNMECLSPISAYSPFHHPISLEESSAWPKLVRRQGSSRRQSYILERSGSLPQGRRRSSRRSTSSSISPAVAFLSKWAKEERAPEPDEEGQEIGDYVLGKQIGFGGFSIVREAYTLEGGERVCRAVKIVRKQVIGRADLENEQLQAEFEHEVGLWRCLSHRHILPLIAVHVTDFATFCFTKLNTGGTLFDLVRANRQGLPRDLARRYAYQLASAIRYLHHDVRVVHRDIKLENCLIDLSGPNAAIEGGHLLLCDFGLSEFITNETRSNSRSNSPDPYEHAADRPPQRNIGPSETSTSIAGSLQYASPELILSPAGLLSPVVDLWAFGVVVYALLVGDLPFQHIFQPRVQMMILAGEWDQAALRRAKGAAGTEDEVLELVTGCLEMRSEKRWTVAQVLESRWLNGCEEMLAEINSEWKAE</sequence>
<accession>A0A5M8PH91</accession>
<dbReference type="OrthoDB" id="4062651at2759"/>
<dbReference type="Gene3D" id="1.10.510.10">
    <property type="entry name" value="Transferase(Phosphotransferase) domain 1"/>
    <property type="match status" value="1"/>
</dbReference>
<feature type="domain" description="Protein kinase" evidence="5">
    <location>
        <begin position="354"/>
        <end position="660"/>
    </location>
</feature>
<evidence type="ECO:0000259" key="5">
    <source>
        <dbReference type="PROSITE" id="PS50011"/>
    </source>
</evidence>
<keyword evidence="1 3" id="KW-0547">Nucleotide-binding</keyword>
<feature type="compositionally biased region" description="Polar residues" evidence="4">
    <location>
        <begin position="240"/>
        <end position="249"/>
    </location>
</feature>
<dbReference type="GO" id="GO:0005737">
    <property type="term" value="C:cytoplasm"/>
    <property type="evidence" value="ECO:0007669"/>
    <property type="project" value="TreeGrafter"/>
</dbReference>
<feature type="region of interest" description="Disordered" evidence="4">
    <location>
        <begin position="297"/>
        <end position="325"/>
    </location>
</feature>
<feature type="binding site" evidence="3">
    <location>
        <position position="389"/>
    </location>
    <ligand>
        <name>ATP</name>
        <dbReference type="ChEBI" id="CHEBI:30616"/>
    </ligand>
</feature>
<dbReference type="InterPro" id="IPR000719">
    <property type="entry name" value="Prot_kinase_dom"/>
</dbReference>
<dbReference type="GO" id="GO:0004674">
    <property type="term" value="F:protein serine/threonine kinase activity"/>
    <property type="evidence" value="ECO:0007669"/>
    <property type="project" value="TreeGrafter"/>
</dbReference>
<dbReference type="Proteomes" id="UP000324767">
    <property type="component" value="Unassembled WGS sequence"/>
</dbReference>
<dbReference type="PANTHER" id="PTHR24346">
    <property type="entry name" value="MAP/MICROTUBULE AFFINITY-REGULATING KINASE"/>
    <property type="match status" value="1"/>
</dbReference>
<feature type="region of interest" description="Disordered" evidence="4">
    <location>
        <begin position="12"/>
        <end position="69"/>
    </location>
</feature>
<proteinExistence type="predicted"/>
<dbReference type="AlphaFoldDB" id="A0A5M8PH91"/>
<dbReference type="GO" id="GO:0035556">
    <property type="term" value="P:intracellular signal transduction"/>
    <property type="evidence" value="ECO:0007669"/>
    <property type="project" value="TreeGrafter"/>
</dbReference>
<organism evidence="6 7">
    <name type="scientific">Lasallia pustulata</name>
    <dbReference type="NCBI Taxonomy" id="136370"/>
    <lineage>
        <taxon>Eukaryota</taxon>
        <taxon>Fungi</taxon>
        <taxon>Dikarya</taxon>
        <taxon>Ascomycota</taxon>
        <taxon>Pezizomycotina</taxon>
        <taxon>Lecanoromycetes</taxon>
        <taxon>OSLEUM clade</taxon>
        <taxon>Umbilicariomycetidae</taxon>
        <taxon>Umbilicariales</taxon>
        <taxon>Umbilicariaceae</taxon>
        <taxon>Lasallia</taxon>
    </lineage>
</organism>
<name>A0A5M8PH91_9LECA</name>
<feature type="region of interest" description="Disordered" evidence="4">
    <location>
        <begin position="177"/>
        <end position="265"/>
    </location>
</feature>
<feature type="compositionally biased region" description="Basic and acidic residues" evidence="4">
    <location>
        <begin position="534"/>
        <end position="543"/>
    </location>
</feature>
<protein>
    <submittedName>
        <fullName evidence="6">CAMK kinase</fullName>
    </submittedName>
</protein>
<evidence type="ECO:0000313" key="7">
    <source>
        <dbReference type="Proteomes" id="UP000324767"/>
    </source>
</evidence>
<evidence type="ECO:0000313" key="6">
    <source>
        <dbReference type="EMBL" id="KAA6408413.1"/>
    </source>
</evidence>
<dbReference type="InterPro" id="IPR017441">
    <property type="entry name" value="Protein_kinase_ATP_BS"/>
</dbReference>
<dbReference type="SUPFAM" id="SSF56112">
    <property type="entry name" value="Protein kinase-like (PK-like)"/>
    <property type="match status" value="1"/>
</dbReference>
<keyword evidence="6" id="KW-0418">Kinase</keyword>
<keyword evidence="6" id="KW-0808">Transferase</keyword>
<dbReference type="Gene3D" id="3.30.200.20">
    <property type="entry name" value="Phosphorylase Kinase, domain 1"/>
    <property type="match status" value="1"/>
</dbReference>
<dbReference type="PROSITE" id="PS50011">
    <property type="entry name" value="PROTEIN_KINASE_DOM"/>
    <property type="match status" value="1"/>
</dbReference>
<dbReference type="SMART" id="SM00220">
    <property type="entry name" value="S_TKc"/>
    <property type="match status" value="1"/>
</dbReference>
<keyword evidence="2 3" id="KW-0067">ATP-binding</keyword>
<dbReference type="EMBL" id="VXIT01000013">
    <property type="protein sequence ID" value="KAA6408413.1"/>
    <property type="molecule type" value="Genomic_DNA"/>
</dbReference>
<dbReference type="PANTHER" id="PTHR24346:SF76">
    <property type="entry name" value="NON-SPECIFIC SERINE_THREONINE PROTEIN KINASE"/>
    <property type="match status" value="1"/>
</dbReference>
<gene>
    <name evidence="6" type="ORF">FRX48_07495</name>
</gene>
<feature type="region of interest" description="Disordered" evidence="4">
    <location>
        <begin position="523"/>
        <end position="554"/>
    </location>
</feature>
<dbReference type="InterPro" id="IPR008271">
    <property type="entry name" value="Ser/Thr_kinase_AS"/>
</dbReference>
<feature type="compositionally biased region" description="Polar residues" evidence="4">
    <location>
        <begin position="189"/>
        <end position="200"/>
    </location>
</feature>
<evidence type="ECO:0000256" key="1">
    <source>
        <dbReference type="ARBA" id="ARBA00022741"/>
    </source>
</evidence>
<comment type="caution">
    <text evidence="6">The sequence shown here is derived from an EMBL/GenBank/DDBJ whole genome shotgun (WGS) entry which is preliminary data.</text>
</comment>
<reference evidence="6 7" key="1">
    <citation type="submission" date="2019-09" db="EMBL/GenBank/DDBJ databases">
        <title>The hologenome of the rock-dwelling lichen Lasallia pustulata.</title>
        <authorList>
            <person name="Greshake Tzovaras B."/>
            <person name="Segers F."/>
            <person name="Bicker A."/>
            <person name="Dal Grande F."/>
            <person name="Otte J."/>
            <person name="Hankeln T."/>
            <person name="Schmitt I."/>
            <person name="Ebersberger I."/>
        </authorList>
    </citation>
    <scope>NUCLEOTIDE SEQUENCE [LARGE SCALE GENOMIC DNA]</scope>
    <source>
        <strain evidence="6">A1-1</strain>
    </source>
</reference>
<evidence type="ECO:0000256" key="3">
    <source>
        <dbReference type="PROSITE-ProRule" id="PRU10141"/>
    </source>
</evidence>
<evidence type="ECO:0000256" key="2">
    <source>
        <dbReference type="ARBA" id="ARBA00022840"/>
    </source>
</evidence>
<dbReference type="Pfam" id="PF00069">
    <property type="entry name" value="Pkinase"/>
    <property type="match status" value="1"/>
</dbReference>
<dbReference type="GO" id="GO:0000226">
    <property type="term" value="P:microtubule cytoskeleton organization"/>
    <property type="evidence" value="ECO:0007669"/>
    <property type="project" value="TreeGrafter"/>
</dbReference>